<proteinExistence type="predicted"/>
<sequence>MLPSDDVPISVATSQAFSTSALSPTYMRSTTTRDNGSGDPLPPGKRRRTECLVFGEKENAFISSEAPAIDHDSWPSMSALVTEESQRGSIIVALEAVIMNQQWVYDSLRDDFNKLALELFAKTHDKNIRTEQKLDHMILKIKSMHTLDYKFAERFGEPVPVLTLNLADDFMMQYQSNHSDPGDLDHLEERTVPKRPQNTMSVSVVEQVGPMAGVDSARIESERQKEGCDCLAKSLALRTEIYDVQSKNQKLDAELKEANETIKAIMQINQGFRTAHKQVATANKNLEDYVLSLKDTIQKQEDTLKDLRIGFRVLDKAILASDPVIISPDQVEHTRELVSKIQLIKQQASRAAQFKRAYAAADKEREGLVEDIKKSHQQEEKIAEELVASFRKEKDGLKKRIWKAQKDYEALEEERRRVESELMKKEREAEEATEARVTSSQLLKEAKHKLNLEKERRKSAEQTLEALRKSVRGMTELLCLDNLLAPGLPRDRLRDRISVSDWLRLKEDLREILKCAGLPLPSRNNMYGLRGGELFCFWDSSTNETLLSSTLTFLCKEDTQIKMCTNSIQMLRVYKTPCEVNVTEAPFQSYIVRLGRNETFRFGCILMPDLTGALGKRPRSNSSASEDLDHLRKRATSEQSPMPMPVDQARLISSTNSVMDSEKGREERDWLAEDNGTFKREITVLKSENRRLNEEIGGVREAFKATTVELTAAAKKEWEDVVIALEDSIRDQHNMVERLQTDICKLGNAVFESDHHMPRDRCVEDIISRIRSMKHRLDDLEDRADLKRQVSQLQNAYAVAVKQRDCLEEQLMKSAQSEKNMLEKVDGTMKNFMSCQKEKTLLEKRIAQAEADCIASETTRGIIESALRETQRETEKAQATSSQLLKEVEHRLKCEKERREFVVKASVDLGSAATKWHERRKRLASLRVALWNGAREGPTKNKQNALPLHHRLTHPREHDTNEHREVTPTHALSIVIQWQQDTTSLEWDVLRDGLQKQLKNTGLTVNWKNSCTLQDGALFSFWEMPKKSFSHNIEAYLSKGASLHRLKEQNVISITLHYECLDQKVERGSSSTRRVPSSDASQLAEQISGWKSESTSGYSTSGYGNLGETLHELSSSENMTGVDAQSLHASPHPPDASRLTEKASVKMLTYPLPPLPLHPSLPSRPSIIRHVTSLASVKSLPLQLVSQPKSGSPTAAGTEQLQPLRISKSSFTPVKPLVPSSLPQKRFAITSDQVERRESAKRTRHEESNMDNNAELEPSGCGKLLHHLTSGYSEVAEAAFSKSRETVASQEAAEAALVRKRQVRLAEKDEMNKMYRTMTEECKQLSHVGKIAQRNERSLEDYVNVLRMELQEAHDTLQMVRQDCEKAQQREKEICAALEEVRNAEHRLVDDHERLVNAERSALEAKRISEDARRVAEERQKTAEEKQRAAEEALSSERCQRIAAEQTLLDITSVSSGVNVFSQQHVD</sequence>
<feature type="compositionally biased region" description="Basic and acidic residues" evidence="2">
    <location>
        <begin position="1416"/>
        <end position="1431"/>
    </location>
</feature>
<feature type="coiled-coil region" evidence="1">
    <location>
        <begin position="763"/>
        <end position="887"/>
    </location>
</feature>
<feature type="coiled-coil region" evidence="1">
    <location>
        <begin position="394"/>
        <end position="477"/>
    </location>
</feature>
<evidence type="ECO:0000256" key="2">
    <source>
        <dbReference type="SAM" id="MobiDB-lite"/>
    </source>
</evidence>
<name>A0A4S4LJY4_9AGAM</name>
<keyword evidence="1" id="KW-0175">Coiled coil</keyword>
<feature type="compositionally biased region" description="Basic and acidic residues" evidence="2">
    <location>
        <begin position="1233"/>
        <end position="1248"/>
    </location>
</feature>
<dbReference type="PANTHER" id="PTHR43941:SF1">
    <property type="entry name" value="STRUCTURAL MAINTENANCE OF CHROMOSOMES PROTEIN 2"/>
    <property type="match status" value="1"/>
</dbReference>
<comment type="caution">
    <text evidence="3">The sequence shown here is derived from an EMBL/GenBank/DDBJ whole genome shotgun (WGS) entry which is preliminary data.</text>
</comment>
<feature type="region of interest" description="Disordered" evidence="2">
    <location>
        <begin position="1067"/>
        <end position="1098"/>
    </location>
</feature>
<accession>A0A4S4LJY4</accession>
<evidence type="ECO:0000313" key="3">
    <source>
        <dbReference type="EMBL" id="THH12382.1"/>
    </source>
</evidence>
<feature type="compositionally biased region" description="Polar residues" evidence="2">
    <location>
        <begin position="1068"/>
        <end position="1093"/>
    </location>
</feature>
<gene>
    <name evidence="3" type="ORF">EW145_g90</name>
</gene>
<dbReference type="OrthoDB" id="10692340at2759"/>
<dbReference type="EMBL" id="SGPK01000001">
    <property type="protein sequence ID" value="THH12382.1"/>
    <property type="molecule type" value="Genomic_DNA"/>
</dbReference>
<reference evidence="3 4" key="1">
    <citation type="submission" date="2019-02" db="EMBL/GenBank/DDBJ databases">
        <title>Genome sequencing of the rare red list fungi Phellinidium pouzarii.</title>
        <authorList>
            <person name="Buettner E."/>
            <person name="Kellner H."/>
        </authorList>
    </citation>
    <scope>NUCLEOTIDE SEQUENCE [LARGE SCALE GENOMIC DNA]</scope>
    <source>
        <strain evidence="3 4">DSM 108285</strain>
    </source>
</reference>
<keyword evidence="4" id="KW-1185">Reference proteome</keyword>
<evidence type="ECO:0000256" key="1">
    <source>
        <dbReference type="SAM" id="Coils"/>
    </source>
</evidence>
<feature type="region of interest" description="Disordered" evidence="2">
    <location>
        <begin position="1416"/>
        <end position="1436"/>
    </location>
</feature>
<feature type="compositionally biased region" description="Polar residues" evidence="2">
    <location>
        <begin position="23"/>
        <end position="35"/>
    </location>
</feature>
<feature type="coiled-coil region" evidence="1">
    <location>
        <begin position="241"/>
        <end position="303"/>
    </location>
</feature>
<protein>
    <submittedName>
        <fullName evidence="3">Uncharacterized protein</fullName>
    </submittedName>
</protein>
<feature type="region of interest" description="Disordered" evidence="2">
    <location>
        <begin position="1231"/>
        <end position="1258"/>
    </location>
</feature>
<dbReference type="PANTHER" id="PTHR43941">
    <property type="entry name" value="STRUCTURAL MAINTENANCE OF CHROMOSOMES PROTEIN 2"/>
    <property type="match status" value="1"/>
</dbReference>
<feature type="region of interest" description="Disordered" evidence="2">
    <location>
        <begin position="23"/>
        <end position="47"/>
    </location>
</feature>
<feature type="region of interest" description="Disordered" evidence="2">
    <location>
        <begin position="615"/>
        <end position="644"/>
    </location>
</feature>
<evidence type="ECO:0000313" key="4">
    <source>
        <dbReference type="Proteomes" id="UP000308199"/>
    </source>
</evidence>
<organism evidence="3 4">
    <name type="scientific">Phellinidium pouzarii</name>
    <dbReference type="NCBI Taxonomy" id="167371"/>
    <lineage>
        <taxon>Eukaryota</taxon>
        <taxon>Fungi</taxon>
        <taxon>Dikarya</taxon>
        <taxon>Basidiomycota</taxon>
        <taxon>Agaricomycotina</taxon>
        <taxon>Agaricomycetes</taxon>
        <taxon>Hymenochaetales</taxon>
        <taxon>Hymenochaetaceae</taxon>
        <taxon>Phellinidium</taxon>
    </lineage>
</organism>
<dbReference type="Proteomes" id="UP000308199">
    <property type="component" value="Unassembled WGS sequence"/>
</dbReference>